<dbReference type="PANTHER" id="PTHR35024">
    <property type="entry name" value="HYPOTHETICAL CYTOSOLIC PROTEIN"/>
    <property type="match status" value="1"/>
</dbReference>
<protein>
    <submittedName>
        <fullName evidence="3">Polymer-forming cytoskeletal</fullName>
    </submittedName>
</protein>
<dbReference type="Pfam" id="PF04519">
    <property type="entry name" value="Bactofilin"/>
    <property type="match status" value="1"/>
</dbReference>
<organism evidence="3 4">
    <name type="scientific">Roseomonas mucosa</name>
    <dbReference type="NCBI Taxonomy" id="207340"/>
    <lineage>
        <taxon>Bacteria</taxon>
        <taxon>Pseudomonadati</taxon>
        <taxon>Pseudomonadota</taxon>
        <taxon>Alphaproteobacteria</taxon>
        <taxon>Acetobacterales</taxon>
        <taxon>Roseomonadaceae</taxon>
        <taxon>Roseomonas</taxon>
    </lineage>
</organism>
<evidence type="ECO:0000313" key="3">
    <source>
        <dbReference type="EMBL" id="SUE38318.1"/>
    </source>
</evidence>
<reference evidence="3 4" key="1">
    <citation type="submission" date="2018-06" db="EMBL/GenBank/DDBJ databases">
        <authorList>
            <consortium name="Pathogen Informatics"/>
            <person name="Doyle S."/>
        </authorList>
    </citation>
    <scope>NUCLEOTIDE SEQUENCE [LARGE SCALE GENOMIC DNA]</scope>
    <source>
        <strain evidence="3 4">NCTC13291</strain>
    </source>
</reference>
<feature type="compositionally biased region" description="Low complexity" evidence="2">
    <location>
        <begin position="17"/>
        <end position="26"/>
    </location>
</feature>
<dbReference type="AlphaFoldDB" id="A0A379MVZ9"/>
<sequence length="245" mass="25282">MSVFRRKREDAVPPAPEASSAAVPVARDPELTVPPFRPAPPAGAAAKDPAMSLPPKPNAMPGLPQGMNPGGMNPGMNNAPNAQPSPFPGAQPRPGAPSGPMGGPLPASAAPQRPQAPQEAERRTLVVGKGISLQGTVSDAERLVVEGTVESQMIHAHELNISGTGVFKGEVEVENAEVAGVFDGTITARGNLVIRATGRVLGVARCRRLQVEDGGQLSGRMEMLTDNNPPRMGVPAFPSAEPAEV</sequence>
<dbReference type="InterPro" id="IPR007607">
    <property type="entry name" value="BacA/B"/>
</dbReference>
<accession>A0A379MVZ9</accession>
<evidence type="ECO:0000256" key="2">
    <source>
        <dbReference type="SAM" id="MobiDB-lite"/>
    </source>
</evidence>
<name>A0A379MVZ9_9PROT</name>
<comment type="similarity">
    <text evidence="1">Belongs to the bactofilin family.</text>
</comment>
<feature type="compositionally biased region" description="Pro residues" evidence="2">
    <location>
        <begin position="83"/>
        <end position="97"/>
    </location>
</feature>
<evidence type="ECO:0000313" key="4">
    <source>
        <dbReference type="Proteomes" id="UP000254919"/>
    </source>
</evidence>
<proteinExistence type="inferred from homology"/>
<dbReference type="EMBL" id="UGVN01000001">
    <property type="protein sequence ID" value="SUE38318.1"/>
    <property type="molecule type" value="Genomic_DNA"/>
</dbReference>
<feature type="region of interest" description="Disordered" evidence="2">
    <location>
        <begin position="1"/>
        <end position="122"/>
    </location>
</feature>
<feature type="region of interest" description="Disordered" evidence="2">
    <location>
        <begin position="220"/>
        <end position="245"/>
    </location>
</feature>
<gene>
    <name evidence="3" type="ORF">NCTC13291_00641</name>
</gene>
<dbReference type="RefSeq" id="WP_167522628.1">
    <property type="nucleotide sequence ID" value="NZ_CP025061.1"/>
</dbReference>
<dbReference type="Proteomes" id="UP000254919">
    <property type="component" value="Unassembled WGS sequence"/>
</dbReference>
<dbReference type="PANTHER" id="PTHR35024:SF4">
    <property type="entry name" value="POLYMER-FORMING CYTOSKELETAL PROTEIN"/>
    <property type="match status" value="1"/>
</dbReference>
<evidence type="ECO:0000256" key="1">
    <source>
        <dbReference type="ARBA" id="ARBA00044755"/>
    </source>
</evidence>
<feature type="compositionally biased region" description="Low complexity" evidence="2">
    <location>
        <begin position="104"/>
        <end position="118"/>
    </location>
</feature>